<feature type="region of interest" description="Disordered" evidence="4">
    <location>
        <begin position="1062"/>
        <end position="1084"/>
    </location>
</feature>
<dbReference type="PANTHER" id="PTHR14396:SF10">
    <property type="entry name" value="CLASPIN"/>
    <property type="match status" value="1"/>
</dbReference>
<feature type="compositionally biased region" description="Polar residues" evidence="4">
    <location>
        <begin position="856"/>
        <end position="869"/>
    </location>
</feature>
<evidence type="ECO:0000256" key="4">
    <source>
        <dbReference type="SAM" id="MobiDB-lite"/>
    </source>
</evidence>
<keyword evidence="3" id="KW-0539">Nucleus</keyword>
<feature type="region of interest" description="Disordered" evidence="4">
    <location>
        <begin position="971"/>
        <end position="1025"/>
    </location>
</feature>
<feature type="region of interest" description="Disordered" evidence="4">
    <location>
        <begin position="910"/>
        <end position="933"/>
    </location>
</feature>
<feature type="compositionally biased region" description="Basic and acidic residues" evidence="4">
    <location>
        <begin position="301"/>
        <end position="322"/>
    </location>
</feature>
<reference evidence="6" key="1">
    <citation type="journal article" date="2020" name="Stud. Mycol.">
        <title>101 Dothideomycetes genomes: a test case for predicting lifestyles and emergence of pathogens.</title>
        <authorList>
            <person name="Haridas S."/>
            <person name="Albert R."/>
            <person name="Binder M."/>
            <person name="Bloem J."/>
            <person name="Labutti K."/>
            <person name="Salamov A."/>
            <person name="Andreopoulos B."/>
            <person name="Baker S."/>
            <person name="Barry K."/>
            <person name="Bills G."/>
            <person name="Bluhm B."/>
            <person name="Cannon C."/>
            <person name="Castanera R."/>
            <person name="Culley D."/>
            <person name="Daum C."/>
            <person name="Ezra D."/>
            <person name="Gonzalez J."/>
            <person name="Henrissat B."/>
            <person name="Kuo A."/>
            <person name="Liang C."/>
            <person name="Lipzen A."/>
            <person name="Lutzoni F."/>
            <person name="Magnuson J."/>
            <person name="Mondo S."/>
            <person name="Nolan M."/>
            <person name="Ohm R."/>
            <person name="Pangilinan J."/>
            <person name="Park H.-J."/>
            <person name="Ramirez L."/>
            <person name="Alfaro M."/>
            <person name="Sun H."/>
            <person name="Tritt A."/>
            <person name="Yoshinaga Y."/>
            <person name="Zwiers L.-H."/>
            <person name="Turgeon B."/>
            <person name="Goodwin S."/>
            <person name="Spatafora J."/>
            <person name="Crous P."/>
            <person name="Grigoriev I."/>
        </authorList>
    </citation>
    <scope>NUCLEOTIDE SEQUENCE</scope>
    <source>
        <strain evidence="6">CBS 133067</strain>
    </source>
</reference>
<feature type="compositionally biased region" description="Polar residues" evidence="4">
    <location>
        <begin position="1137"/>
        <end position="1148"/>
    </location>
</feature>
<dbReference type="EMBL" id="ML978125">
    <property type="protein sequence ID" value="KAF2099734.1"/>
    <property type="molecule type" value="Genomic_DNA"/>
</dbReference>
<evidence type="ECO:0000313" key="6">
    <source>
        <dbReference type="EMBL" id="KAF2099734.1"/>
    </source>
</evidence>
<feature type="compositionally biased region" description="Polar residues" evidence="4">
    <location>
        <begin position="1"/>
        <end position="17"/>
    </location>
</feature>
<dbReference type="Proteomes" id="UP000799772">
    <property type="component" value="Unassembled WGS sequence"/>
</dbReference>
<dbReference type="InterPro" id="IPR018564">
    <property type="entry name" value="Repl_chkpnt_MRC1_dom"/>
</dbReference>
<proteinExistence type="predicted"/>
<sequence>MSTPSTPSRAGSASRVSSPAHDRKESPIELTPRSKIRAILARVDEDSDDDPMPITHLPADDEATRPAKQAPTSVRFDAQKDLIDDDSEDSEDDIPVRARGGLAGRMTASTITKSRTADKGEDSAQSAYARIKKQLLGSMESEGTEQTAKPQVANADPSDASDDESHAPQPRIGRRKLLHRRRADSPSSPRPNRSARSSPGLFVSPAKSTTGAEKRTRDDTDSDSGSDSLPDDPLRDEKILASVAKKRAERQAAEKAAKARKQASSDPISVAESDSNDEDAADVRAKFTQESRPTRKASKKALLEMQRETQRMSRNMQLEHQEKTRKRYSTKDLFQKFNFRKNIATAEQQEKPRQDNAQTDNDDTSALEGGLGLGASSEAEGIVNGEAETPPTSPPADYGELLRKSSSLATEQTRPQASFTDDEDNDLPDMAKLLSEPVKKVNKGKGRAIEPDPARIPQSLPRTFKINLSGIQEGADVELDSDDDMDDAARPKTKSRLPVFDKLPAQKAKESHSLLVQRALAHLTSPGRAPTGKRNGKPTMTTAQMQAHLLQRARQQALQEKQNRIEQLRARGVVVLTEEEREQEQMQLENMLEKAREEARLLAKKEKKARENGEEYRGEGDIDMLSSEEDGEWEGDEDGDADESGGEEDEPEGLELSGSEEDEEEEGEEEGRAPNPLFDDQADEDEGEDEEDIVDAKPTGAHEENSDGDTSVHDAVHRQASRPKPRHRQIIDDDDDDESQTPSKQHATAQPSQNDEMAAFGFAKMDTSPVTFTQMFAGSMADLDSQTQADTWDTQAERNAAMNTEYDSLAFLKQLPPATLPDFQAEMPATQIEDSQTQASATQDADTPLIKLGLSQFESQQQSTLSPSRFSEMPDPTQDAGFAMSQTMPQAPHSTVETVVIPVPETPVAEKRRARLHQRRREATVMSDPDEEEWAFSDANGRTEEHPVVEDPVQAQMDAFTMLRKAAKKKAKKDAFDKKKSEAKGMVDEQAEESEDEYAGLGGASDDESTGEVDEEVQKMMDDSHVEVDERKIAAFYADKAKVDNEKAVNKLFNDLTTGALRRRHGDGLDLSDNDDDDLAERRRRKQREFARRTKALLEDEKIGKIAENPKKQAFFHALEDRDYDEDVDFLDAPPDQASNTITDSQTDPPAPEATQDVTMAGALEPAAIPSTNPQKRKASEMTGSMAHRRSDPSKRARNLSEVQESLSFLIDEPESIPDSQLSDQDSEGEHDQMRPPPLRRDSPSSRPVVNRLSLASLTDSALNSASNNGNAHTNGVNMAFQTSENAAPIFKVPTLLRRATNLSTTSSTTSTSNSGRTTPTGVEIAGVKRGGSKKSNIHYQAREAERRKLVEEAERRRKEGMRKKITGRGLSGSVLGRLAAGKGSGGFE</sequence>
<feature type="compositionally biased region" description="Basic residues" evidence="4">
    <location>
        <begin position="719"/>
        <end position="728"/>
    </location>
</feature>
<dbReference type="Pfam" id="PF09444">
    <property type="entry name" value="MRC1"/>
    <property type="match status" value="1"/>
</dbReference>
<dbReference type="GO" id="GO:0005634">
    <property type="term" value="C:nucleus"/>
    <property type="evidence" value="ECO:0007669"/>
    <property type="project" value="UniProtKB-SubCell"/>
</dbReference>
<evidence type="ECO:0000256" key="2">
    <source>
        <dbReference type="ARBA" id="ARBA00022553"/>
    </source>
</evidence>
<dbReference type="GO" id="GO:0033314">
    <property type="term" value="P:mitotic DNA replication checkpoint signaling"/>
    <property type="evidence" value="ECO:0007669"/>
    <property type="project" value="TreeGrafter"/>
</dbReference>
<feature type="compositionally biased region" description="Acidic residues" evidence="4">
    <location>
        <begin position="626"/>
        <end position="669"/>
    </location>
</feature>
<feature type="region of interest" description="Disordered" evidence="4">
    <location>
        <begin position="604"/>
        <end position="762"/>
    </location>
</feature>
<feature type="compositionally biased region" description="Polar residues" evidence="4">
    <location>
        <begin position="740"/>
        <end position="755"/>
    </location>
</feature>
<dbReference type="GO" id="GO:0010997">
    <property type="term" value="F:anaphase-promoting complex binding"/>
    <property type="evidence" value="ECO:0007669"/>
    <property type="project" value="TreeGrafter"/>
</dbReference>
<feature type="compositionally biased region" description="Basic and acidic residues" evidence="4">
    <location>
        <begin position="604"/>
        <end position="620"/>
    </location>
</feature>
<feature type="compositionally biased region" description="Acidic residues" evidence="4">
    <location>
        <begin position="1070"/>
        <end position="1079"/>
    </location>
</feature>
<accession>A0A9P4IF09</accession>
<keyword evidence="2" id="KW-0597">Phosphoprotein</keyword>
<name>A0A9P4IF09_9PEZI</name>
<evidence type="ECO:0000256" key="3">
    <source>
        <dbReference type="ARBA" id="ARBA00023242"/>
    </source>
</evidence>
<comment type="caution">
    <text evidence="6">The sequence shown here is derived from an EMBL/GenBank/DDBJ whole genome shotgun (WGS) entry which is preliminary data.</text>
</comment>
<feature type="compositionally biased region" description="Basic residues" evidence="4">
    <location>
        <begin position="172"/>
        <end position="182"/>
    </location>
</feature>
<gene>
    <name evidence="6" type="ORF">NA57DRAFT_75238</name>
</gene>
<feature type="compositionally biased region" description="Polar residues" evidence="4">
    <location>
        <begin position="404"/>
        <end position="419"/>
    </location>
</feature>
<feature type="compositionally biased region" description="Acidic residues" evidence="4">
    <location>
        <begin position="1005"/>
        <end position="1015"/>
    </location>
</feature>
<keyword evidence="7" id="KW-1185">Reference proteome</keyword>
<feature type="compositionally biased region" description="Basic and acidic residues" evidence="4">
    <location>
        <begin position="973"/>
        <end position="987"/>
    </location>
</feature>
<feature type="compositionally biased region" description="Basic and acidic residues" evidence="4">
    <location>
        <begin position="1016"/>
        <end position="1025"/>
    </location>
</feature>
<feature type="compositionally biased region" description="Low complexity" evidence="4">
    <location>
        <begin position="185"/>
        <end position="199"/>
    </location>
</feature>
<feature type="compositionally biased region" description="Acidic residues" evidence="4">
    <location>
        <begin position="680"/>
        <end position="693"/>
    </location>
</feature>
<evidence type="ECO:0000313" key="7">
    <source>
        <dbReference type="Proteomes" id="UP000799772"/>
    </source>
</evidence>
<feature type="region of interest" description="Disordered" evidence="4">
    <location>
        <begin position="828"/>
        <end position="883"/>
    </location>
</feature>
<feature type="compositionally biased region" description="Basic and acidic residues" evidence="4">
    <location>
        <begin position="1228"/>
        <end position="1244"/>
    </location>
</feature>
<feature type="compositionally biased region" description="Acidic residues" evidence="4">
    <location>
        <begin position="83"/>
        <end position="93"/>
    </location>
</feature>
<evidence type="ECO:0000259" key="5">
    <source>
        <dbReference type="Pfam" id="PF09444"/>
    </source>
</evidence>
<feature type="compositionally biased region" description="Acidic residues" evidence="4">
    <location>
        <begin position="989"/>
        <end position="998"/>
    </location>
</feature>
<evidence type="ECO:0000256" key="1">
    <source>
        <dbReference type="ARBA" id="ARBA00004123"/>
    </source>
</evidence>
<dbReference type="GO" id="GO:0007095">
    <property type="term" value="P:mitotic G2 DNA damage checkpoint signaling"/>
    <property type="evidence" value="ECO:0007669"/>
    <property type="project" value="TreeGrafter"/>
</dbReference>
<comment type="subcellular location">
    <subcellularLocation>
        <location evidence="1">Nucleus</location>
    </subcellularLocation>
</comment>
<feature type="compositionally biased region" description="Basic and acidic residues" evidence="4">
    <location>
        <begin position="281"/>
        <end position="293"/>
    </location>
</feature>
<feature type="compositionally biased region" description="Low complexity" evidence="4">
    <location>
        <begin position="1302"/>
        <end position="1321"/>
    </location>
</feature>
<feature type="region of interest" description="Disordered" evidence="4">
    <location>
        <begin position="1302"/>
        <end position="1336"/>
    </location>
</feature>
<dbReference type="PANTHER" id="PTHR14396">
    <property type="entry name" value="CLASPIN"/>
    <property type="match status" value="1"/>
</dbReference>
<feature type="compositionally biased region" description="Basic and acidic residues" evidence="4">
    <location>
        <begin position="700"/>
        <end position="717"/>
    </location>
</feature>
<feature type="compositionally biased region" description="Polar residues" evidence="4">
    <location>
        <begin position="832"/>
        <end position="845"/>
    </location>
</feature>
<feature type="region of interest" description="Disordered" evidence="4">
    <location>
        <begin position="1"/>
        <end position="458"/>
    </location>
</feature>
<feature type="domain" description="DNA replication checkpoint mediator MRC1" evidence="5">
    <location>
        <begin position="979"/>
        <end position="1117"/>
    </location>
</feature>
<dbReference type="OrthoDB" id="2130597at2759"/>
<feature type="region of interest" description="Disordered" evidence="4">
    <location>
        <begin position="1126"/>
        <end position="1249"/>
    </location>
</feature>
<dbReference type="InterPro" id="IPR024146">
    <property type="entry name" value="Claspin"/>
</dbReference>
<protein>
    <recommendedName>
        <fullName evidence="5">DNA replication checkpoint mediator MRC1 domain-containing protein</fullName>
    </recommendedName>
</protein>
<organism evidence="6 7">
    <name type="scientific">Rhizodiscina lignyota</name>
    <dbReference type="NCBI Taxonomy" id="1504668"/>
    <lineage>
        <taxon>Eukaryota</taxon>
        <taxon>Fungi</taxon>
        <taxon>Dikarya</taxon>
        <taxon>Ascomycota</taxon>
        <taxon>Pezizomycotina</taxon>
        <taxon>Dothideomycetes</taxon>
        <taxon>Pleosporomycetidae</taxon>
        <taxon>Aulographales</taxon>
        <taxon>Rhizodiscinaceae</taxon>
        <taxon>Rhizodiscina</taxon>
    </lineage>
</organism>